<dbReference type="EMBL" id="SDKM01000068">
    <property type="protein sequence ID" value="RYP81403.1"/>
    <property type="molecule type" value="Genomic_DNA"/>
</dbReference>
<evidence type="ECO:0000313" key="2">
    <source>
        <dbReference type="EMBL" id="RYP81403.1"/>
    </source>
</evidence>
<dbReference type="Pfam" id="PF02464">
    <property type="entry name" value="CinA"/>
    <property type="match status" value="1"/>
</dbReference>
<feature type="domain" description="CinA C-terminal" evidence="1">
    <location>
        <begin position="11"/>
        <end position="157"/>
    </location>
</feature>
<dbReference type="Proteomes" id="UP000295198">
    <property type="component" value="Unassembled WGS sequence"/>
</dbReference>
<name>A0A4Q4Z1F1_9ACTN</name>
<organism evidence="2 3">
    <name type="scientific">Nocardioides guangzhouensis</name>
    <dbReference type="NCBI Taxonomy" id="2497878"/>
    <lineage>
        <taxon>Bacteria</taxon>
        <taxon>Bacillati</taxon>
        <taxon>Actinomycetota</taxon>
        <taxon>Actinomycetes</taxon>
        <taxon>Propionibacteriales</taxon>
        <taxon>Nocardioidaceae</taxon>
        <taxon>Nocardioides</taxon>
    </lineage>
</organism>
<dbReference type="RefSeq" id="WP_134720950.1">
    <property type="nucleotide sequence ID" value="NZ_SDKM01000068.1"/>
</dbReference>
<dbReference type="NCBIfam" id="TIGR00199">
    <property type="entry name" value="PncC_domain"/>
    <property type="match status" value="1"/>
</dbReference>
<protein>
    <submittedName>
        <fullName evidence="2">CinA family protein</fullName>
    </submittedName>
</protein>
<dbReference type="InterPro" id="IPR008136">
    <property type="entry name" value="CinA_C"/>
</dbReference>
<dbReference type="SUPFAM" id="SSF142433">
    <property type="entry name" value="CinA-like"/>
    <property type="match status" value="1"/>
</dbReference>
<dbReference type="OrthoDB" id="1253990at2"/>
<gene>
    <name evidence="2" type="ORF">EKO23_23660</name>
</gene>
<proteinExistence type="predicted"/>
<dbReference type="AlphaFoldDB" id="A0A4Q4Z1F1"/>
<dbReference type="Gene3D" id="3.90.950.20">
    <property type="entry name" value="CinA-like"/>
    <property type="match status" value="1"/>
</dbReference>
<dbReference type="InterPro" id="IPR036653">
    <property type="entry name" value="CinA-like_C"/>
</dbReference>
<evidence type="ECO:0000313" key="3">
    <source>
        <dbReference type="Proteomes" id="UP000295198"/>
    </source>
</evidence>
<accession>A0A4Q4Z1F1</accession>
<reference evidence="2 3" key="1">
    <citation type="submission" date="2019-01" db="EMBL/GenBank/DDBJ databases">
        <title>Nocardioides guangzhouensis sp. nov., an actinobacterium isolated from soil.</title>
        <authorList>
            <person name="Fu Y."/>
            <person name="Cai Y."/>
            <person name="Lin Z."/>
            <person name="Chen P."/>
        </authorList>
    </citation>
    <scope>NUCLEOTIDE SEQUENCE [LARGE SCALE GENOMIC DNA]</scope>
    <source>
        <strain evidence="2 3">130</strain>
    </source>
</reference>
<sequence length="164" mass="16123">MTASVGDLVPLAATLLDHLRGSGHTIATAESLTGGLVGATLTAVPGSSDAYLGGVVSYATALKTRVLGVPEDVVAEHGVVSEECATAMAAGARSLTGADLGLATTGVAGPGPQDGVPAGTVWVAVSAVGWTATEVLSLSGDRDEVRQGACEAVLRLALNFQPSA</sequence>
<comment type="caution">
    <text evidence="2">The sequence shown here is derived from an EMBL/GenBank/DDBJ whole genome shotgun (WGS) entry which is preliminary data.</text>
</comment>
<keyword evidence="3" id="KW-1185">Reference proteome</keyword>
<evidence type="ECO:0000259" key="1">
    <source>
        <dbReference type="Pfam" id="PF02464"/>
    </source>
</evidence>